<dbReference type="InterPro" id="IPR019833">
    <property type="entry name" value="Mn/Fe_SOD_BS"/>
</dbReference>
<evidence type="ECO:0000259" key="7">
    <source>
        <dbReference type="Pfam" id="PF00081"/>
    </source>
</evidence>
<comment type="function">
    <text evidence="6">Destroys radicals which are normally produced within the cells and which are toxic to biological systems.</text>
</comment>
<dbReference type="PANTHER" id="PTHR11404">
    <property type="entry name" value="SUPEROXIDE DISMUTASE 2"/>
    <property type="match status" value="1"/>
</dbReference>
<organism evidence="9 10">
    <name type="scientific">Leeuwenhoekiella nanhaiensis</name>
    <dbReference type="NCBI Taxonomy" id="1655491"/>
    <lineage>
        <taxon>Bacteria</taxon>
        <taxon>Pseudomonadati</taxon>
        <taxon>Bacteroidota</taxon>
        <taxon>Flavobacteriia</taxon>
        <taxon>Flavobacteriales</taxon>
        <taxon>Flavobacteriaceae</taxon>
        <taxon>Leeuwenhoekiella</taxon>
    </lineage>
</organism>
<dbReference type="PRINTS" id="PR01703">
    <property type="entry name" value="MNSODISMTASE"/>
</dbReference>
<dbReference type="PANTHER" id="PTHR11404:SF6">
    <property type="entry name" value="SUPEROXIDE DISMUTASE [MN], MITOCHONDRIAL"/>
    <property type="match status" value="1"/>
</dbReference>
<dbReference type="InterPro" id="IPR001189">
    <property type="entry name" value="Mn/Fe_SOD"/>
</dbReference>
<evidence type="ECO:0000256" key="2">
    <source>
        <dbReference type="ARBA" id="ARBA00012682"/>
    </source>
</evidence>
<dbReference type="InterPro" id="IPR050265">
    <property type="entry name" value="Fe/Mn_Superoxide_Dismutase"/>
</dbReference>
<dbReference type="Gene3D" id="3.55.40.20">
    <property type="entry name" value="Iron/manganese superoxide dismutase, C-terminal domain"/>
    <property type="match status" value="1"/>
</dbReference>
<dbReference type="InterPro" id="IPR036314">
    <property type="entry name" value="SOD_C_sf"/>
</dbReference>
<dbReference type="GO" id="GO:0046872">
    <property type="term" value="F:metal ion binding"/>
    <property type="evidence" value="ECO:0007669"/>
    <property type="project" value="UniProtKB-KW"/>
</dbReference>
<dbReference type="GO" id="GO:0004784">
    <property type="term" value="F:superoxide dismutase activity"/>
    <property type="evidence" value="ECO:0007669"/>
    <property type="project" value="UniProtKB-EC"/>
</dbReference>
<dbReference type="EC" id="1.15.1.1" evidence="2 6"/>
<keyword evidence="10" id="KW-1185">Reference proteome</keyword>
<dbReference type="AlphaFoldDB" id="A0A2G1VMD8"/>
<dbReference type="Proteomes" id="UP000229433">
    <property type="component" value="Unassembled WGS sequence"/>
</dbReference>
<feature type="binding site" evidence="5">
    <location>
        <position position="203"/>
    </location>
    <ligand>
        <name>Mn(2+)</name>
        <dbReference type="ChEBI" id="CHEBI:29035"/>
    </ligand>
</feature>
<gene>
    <name evidence="9" type="ORF">CJ305_17485</name>
</gene>
<comment type="similarity">
    <text evidence="1 6">Belongs to the iron/manganese superoxide dismutase family.</text>
</comment>
<dbReference type="RefSeq" id="WP_099647597.1">
    <property type="nucleotide sequence ID" value="NZ_KZ319304.1"/>
</dbReference>
<dbReference type="InterPro" id="IPR019831">
    <property type="entry name" value="Mn/Fe_SOD_N"/>
</dbReference>
<feature type="binding site" evidence="5">
    <location>
        <position position="68"/>
    </location>
    <ligand>
        <name>Mn(2+)</name>
        <dbReference type="ChEBI" id="CHEBI:29035"/>
    </ligand>
</feature>
<dbReference type="PROSITE" id="PS00088">
    <property type="entry name" value="SOD_MN"/>
    <property type="match status" value="1"/>
</dbReference>
<dbReference type="InterPro" id="IPR019832">
    <property type="entry name" value="Mn/Fe_SOD_C"/>
</dbReference>
<evidence type="ECO:0000256" key="3">
    <source>
        <dbReference type="ARBA" id="ARBA00022723"/>
    </source>
</evidence>
<keyword evidence="3 5" id="KW-0479">Metal-binding</keyword>
<dbReference type="EMBL" id="NQXA01000024">
    <property type="protein sequence ID" value="PHQ27923.1"/>
    <property type="molecule type" value="Genomic_DNA"/>
</dbReference>
<dbReference type="InterPro" id="IPR036324">
    <property type="entry name" value="Mn/Fe_SOD_N_sf"/>
</dbReference>
<reference evidence="9 10" key="1">
    <citation type="submission" date="2017-08" db="EMBL/GenBank/DDBJ databases">
        <title>The whole genome shortgun sequences of strain Leeuwenhoekiella nanhaiensis G18 from the South China Sea.</title>
        <authorList>
            <person name="Liu Q."/>
        </authorList>
    </citation>
    <scope>NUCLEOTIDE SEQUENCE [LARGE SCALE GENOMIC DNA]</scope>
    <source>
        <strain evidence="9 10">G18</strain>
    </source>
</reference>
<evidence type="ECO:0000313" key="9">
    <source>
        <dbReference type="EMBL" id="PHQ27923.1"/>
    </source>
</evidence>
<name>A0A2G1VMD8_9FLAO</name>
<dbReference type="SUPFAM" id="SSF46609">
    <property type="entry name" value="Fe,Mn superoxide dismutase (SOD), N-terminal domain"/>
    <property type="match status" value="1"/>
</dbReference>
<feature type="binding site" evidence="5">
    <location>
        <position position="199"/>
    </location>
    <ligand>
        <name>Mn(2+)</name>
        <dbReference type="ChEBI" id="CHEBI:29035"/>
    </ligand>
</feature>
<feature type="binding site" evidence="5">
    <location>
        <position position="116"/>
    </location>
    <ligand>
        <name>Mn(2+)</name>
        <dbReference type="ChEBI" id="CHEBI:29035"/>
    </ligand>
</feature>
<comment type="catalytic activity">
    <reaction evidence="6">
        <text>2 superoxide + 2 H(+) = H2O2 + O2</text>
        <dbReference type="Rhea" id="RHEA:20696"/>
        <dbReference type="ChEBI" id="CHEBI:15378"/>
        <dbReference type="ChEBI" id="CHEBI:15379"/>
        <dbReference type="ChEBI" id="CHEBI:16240"/>
        <dbReference type="ChEBI" id="CHEBI:18421"/>
        <dbReference type="EC" id="1.15.1.1"/>
    </reaction>
</comment>
<sequence length="240" mass="27516">MDRKEFIKNSAILGGATILPINNVFSQSVNEASIDKLVDSNGNFIQKPLPYSKTFLEPYMDEETLHLHYEFHHGGAVKGANKDLGNIKKNLDSGEMDSVDLWTRKLSYHFSSHVLHTIFWTNLTNKKNEPKAELLRQIEKDFGSFDKLKSYIAKVSKSVEGSGWGILGYQPFSQSLTLLQCENHQKLTQWGVIPILVIDVWEHAYYLKHKNMRGDFVDTIMEIINWDNVAQRFANAKKIN</sequence>
<proteinExistence type="inferred from homology"/>
<dbReference type="SUPFAM" id="SSF54719">
    <property type="entry name" value="Fe,Mn superoxide dismutase (SOD), C-terminal domain"/>
    <property type="match status" value="1"/>
</dbReference>
<dbReference type="PIRSF" id="PIRSF000349">
    <property type="entry name" value="SODismutase"/>
    <property type="match status" value="1"/>
</dbReference>
<dbReference type="Pfam" id="PF00081">
    <property type="entry name" value="Sod_Fe_N"/>
    <property type="match status" value="1"/>
</dbReference>
<evidence type="ECO:0000256" key="5">
    <source>
        <dbReference type="PIRSR" id="PIRSR000349-1"/>
    </source>
</evidence>
<protein>
    <recommendedName>
        <fullName evidence="2 6">Superoxide dismutase</fullName>
        <ecNumber evidence="2 6">1.15.1.1</ecNumber>
    </recommendedName>
</protein>
<dbReference type="Gene3D" id="1.10.287.990">
    <property type="entry name" value="Fe,Mn superoxide dismutase (SOD) domain"/>
    <property type="match status" value="1"/>
</dbReference>
<keyword evidence="4 6" id="KW-0560">Oxidoreductase</keyword>
<evidence type="ECO:0000256" key="4">
    <source>
        <dbReference type="ARBA" id="ARBA00023002"/>
    </source>
</evidence>
<comment type="caution">
    <text evidence="9">The sequence shown here is derived from an EMBL/GenBank/DDBJ whole genome shotgun (WGS) entry which is preliminary data.</text>
</comment>
<feature type="domain" description="Manganese/iron superoxide dismutase N-terminal" evidence="7">
    <location>
        <begin position="47"/>
        <end position="123"/>
    </location>
</feature>
<dbReference type="Pfam" id="PF02777">
    <property type="entry name" value="Sod_Fe_C"/>
    <property type="match status" value="1"/>
</dbReference>
<evidence type="ECO:0000313" key="10">
    <source>
        <dbReference type="Proteomes" id="UP000229433"/>
    </source>
</evidence>
<feature type="domain" description="Manganese/iron superoxide dismutase C-terminal" evidence="8">
    <location>
        <begin position="130"/>
        <end position="232"/>
    </location>
</feature>
<accession>A0A2G1VMD8</accession>
<evidence type="ECO:0000256" key="1">
    <source>
        <dbReference type="ARBA" id="ARBA00008714"/>
    </source>
</evidence>
<evidence type="ECO:0000259" key="8">
    <source>
        <dbReference type="Pfam" id="PF02777"/>
    </source>
</evidence>
<evidence type="ECO:0000256" key="6">
    <source>
        <dbReference type="RuleBase" id="RU000414"/>
    </source>
</evidence>
<dbReference type="FunFam" id="3.55.40.20:FF:000004">
    <property type="entry name" value="Superoxide dismutase [Fe]"/>
    <property type="match status" value="1"/>
</dbReference>
<dbReference type="OrthoDB" id="9803125at2"/>